<evidence type="ECO:0000313" key="9">
    <source>
        <dbReference type="EMBL" id="ONK57201.1"/>
    </source>
</evidence>
<evidence type="ECO:0000256" key="1">
    <source>
        <dbReference type="ARBA" id="ARBA00001974"/>
    </source>
</evidence>
<evidence type="ECO:0000259" key="8">
    <source>
        <dbReference type="Pfam" id="PF09265"/>
    </source>
</evidence>
<dbReference type="InterPro" id="IPR016169">
    <property type="entry name" value="FAD-bd_PCMH_sub2"/>
</dbReference>
<keyword evidence="3" id="KW-0285">Flavoprotein</keyword>
<dbReference type="Gramene" id="ONK57201">
    <property type="protein sequence ID" value="ONK57201"/>
    <property type="gene ID" value="A4U43_C10F17640"/>
</dbReference>
<sequence length="492" mass="54851">MELTQFCPRLNFFLLLLLAPCSPCNFIQSPMDFGPLNLSQTTSKASVDFGRIRFNNPSAVLRPAESRGHLPPPRLLSSSPSSSGGVAVAGEGRPATPSTAEAQAPDGIVVDMGSLPCRGGRLSELRPFGRRHGGGPLVRAPGGEPEVWARSEVLDRLPPSNRNGELVTCSPTESSELFHAVLGGLGQFGIITRARITLQKAPEKVKWVRAFYDDFDKFSEDQELLISMPEEVDYVEGFVVLNEQSLHSSSVAFPSQLDFVAVLERDASRVYYCIEFAVHDYQQGLKPSNVDQVVEEVSRKMSYMPRYFYSAEVSYFDFINRVTMEELSLRRRGLWDVPHPWLNLFVPKSGITKFKDLLLGSISPKEFEGPLLIYPLLRDKWNANSSAVLPESGKFDRVVYVVGILRSANPNTCSPACLQDLLRRNRHIAEVASRPNIGAKQYLAHHPSPAHWPKWDRFATHKTRFDPLNILAPGQGIFPKSYLTTQDTSYSL</sequence>
<evidence type="ECO:0000256" key="3">
    <source>
        <dbReference type="ARBA" id="ARBA00022630"/>
    </source>
</evidence>
<feature type="compositionally biased region" description="Low complexity" evidence="6">
    <location>
        <begin position="75"/>
        <end position="85"/>
    </location>
</feature>
<accession>A0A5P1E3I8</accession>
<dbReference type="InterPro" id="IPR015345">
    <property type="entry name" value="Cytokinin_DH_FAD/cytokin-bd"/>
</dbReference>
<dbReference type="AlphaFoldDB" id="A0A5P1E3I8"/>
<evidence type="ECO:0000256" key="6">
    <source>
        <dbReference type="SAM" id="MobiDB-lite"/>
    </source>
</evidence>
<evidence type="ECO:0000256" key="2">
    <source>
        <dbReference type="ARBA" id="ARBA00005466"/>
    </source>
</evidence>
<name>A0A5P1E3I8_ASPOF</name>
<keyword evidence="7" id="KW-0732">Signal</keyword>
<keyword evidence="5" id="KW-0560">Oxidoreductase</keyword>
<dbReference type="Gene3D" id="3.30.43.10">
    <property type="entry name" value="Uridine Diphospho-n-acetylenolpyruvylglucosamine Reductase, domain 2"/>
    <property type="match status" value="2"/>
</dbReference>
<proteinExistence type="inferred from homology"/>
<evidence type="ECO:0000256" key="5">
    <source>
        <dbReference type="ARBA" id="ARBA00023002"/>
    </source>
</evidence>
<dbReference type="EMBL" id="CM007390">
    <property type="protein sequence ID" value="ONK57201.1"/>
    <property type="molecule type" value="Genomic_DNA"/>
</dbReference>
<feature type="domain" description="Cytokinin dehydrogenase 1 FAD/cytokinin binding" evidence="8">
    <location>
        <begin position="202"/>
        <end position="478"/>
    </location>
</feature>
<dbReference type="Gene3D" id="3.30.465.10">
    <property type="match status" value="1"/>
</dbReference>
<protein>
    <recommendedName>
        <fullName evidence="8">Cytokinin dehydrogenase 1 FAD/cytokinin binding domain-containing protein</fullName>
    </recommendedName>
</protein>
<dbReference type="GO" id="GO:0019139">
    <property type="term" value="F:cytokinin dehydrogenase activity"/>
    <property type="evidence" value="ECO:0007669"/>
    <property type="project" value="InterPro"/>
</dbReference>
<reference evidence="10" key="1">
    <citation type="journal article" date="2017" name="Nat. Commun.">
        <title>The asparagus genome sheds light on the origin and evolution of a young Y chromosome.</title>
        <authorList>
            <person name="Harkess A."/>
            <person name="Zhou J."/>
            <person name="Xu C."/>
            <person name="Bowers J.E."/>
            <person name="Van der Hulst R."/>
            <person name="Ayyampalayam S."/>
            <person name="Mercati F."/>
            <person name="Riccardi P."/>
            <person name="McKain M.R."/>
            <person name="Kakrana A."/>
            <person name="Tang H."/>
            <person name="Ray J."/>
            <person name="Groenendijk J."/>
            <person name="Arikit S."/>
            <person name="Mathioni S.M."/>
            <person name="Nakano M."/>
            <person name="Shan H."/>
            <person name="Telgmann-Rauber A."/>
            <person name="Kanno A."/>
            <person name="Yue Z."/>
            <person name="Chen H."/>
            <person name="Li W."/>
            <person name="Chen Y."/>
            <person name="Xu X."/>
            <person name="Zhang Y."/>
            <person name="Luo S."/>
            <person name="Chen H."/>
            <person name="Gao J."/>
            <person name="Mao Z."/>
            <person name="Pires J.C."/>
            <person name="Luo M."/>
            <person name="Kudrna D."/>
            <person name="Wing R.A."/>
            <person name="Meyers B.C."/>
            <person name="Yi K."/>
            <person name="Kong H."/>
            <person name="Lavrijsen P."/>
            <person name="Sunseri F."/>
            <person name="Falavigna A."/>
            <person name="Ye Y."/>
            <person name="Leebens-Mack J.H."/>
            <person name="Chen G."/>
        </authorList>
    </citation>
    <scope>NUCLEOTIDE SEQUENCE [LARGE SCALE GENOMIC DNA]</scope>
    <source>
        <strain evidence="10">cv. DH0086</strain>
    </source>
</reference>
<evidence type="ECO:0000256" key="4">
    <source>
        <dbReference type="ARBA" id="ARBA00022827"/>
    </source>
</evidence>
<comment type="similarity">
    <text evidence="2">Belongs to the oxygen-dependent FAD-linked oxidoreductase family.</text>
</comment>
<dbReference type="Pfam" id="PF09265">
    <property type="entry name" value="Cytokin-bind"/>
    <property type="match status" value="1"/>
</dbReference>
<evidence type="ECO:0000313" key="10">
    <source>
        <dbReference type="Proteomes" id="UP000243459"/>
    </source>
</evidence>
<keyword evidence="4" id="KW-0274">FAD</keyword>
<dbReference type="SUPFAM" id="SSF55103">
    <property type="entry name" value="FAD-linked oxidases, C-terminal domain"/>
    <property type="match status" value="1"/>
</dbReference>
<dbReference type="PANTHER" id="PTHR13878:SF107">
    <property type="entry name" value="CYTOKININ DEHYDROGENASE 3"/>
    <property type="match status" value="1"/>
</dbReference>
<dbReference type="SUPFAM" id="SSF56176">
    <property type="entry name" value="FAD-binding/transporter-associated domain-like"/>
    <property type="match status" value="1"/>
</dbReference>
<dbReference type="InterPro" id="IPR016164">
    <property type="entry name" value="FAD-linked_Oxase-like_C"/>
</dbReference>
<dbReference type="Gene3D" id="3.40.462.10">
    <property type="entry name" value="FAD-linked oxidases, C-terminal domain"/>
    <property type="match status" value="1"/>
</dbReference>
<comment type="cofactor">
    <cofactor evidence="1">
        <name>FAD</name>
        <dbReference type="ChEBI" id="CHEBI:57692"/>
    </cofactor>
</comment>
<feature type="region of interest" description="Disordered" evidence="6">
    <location>
        <begin position="60"/>
        <end position="106"/>
    </location>
</feature>
<dbReference type="InterPro" id="IPR016167">
    <property type="entry name" value="FAD-bd_PCMH_sub1"/>
</dbReference>
<dbReference type="InterPro" id="IPR016170">
    <property type="entry name" value="Cytok_DH_C_sf"/>
</dbReference>
<dbReference type="InterPro" id="IPR036318">
    <property type="entry name" value="FAD-bd_PCMH-like_sf"/>
</dbReference>
<organism evidence="9 10">
    <name type="scientific">Asparagus officinalis</name>
    <name type="common">Garden asparagus</name>
    <dbReference type="NCBI Taxonomy" id="4686"/>
    <lineage>
        <taxon>Eukaryota</taxon>
        <taxon>Viridiplantae</taxon>
        <taxon>Streptophyta</taxon>
        <taxon>Embryophyta</taxon>
        <taxon>Tracheophyta</taxon>
        <taxon>Spermatophyta</taxon>
        <taxon>Magnoliopsida</taxon>
        <taxon>Liliopsida</taxon>
        <taxon>Asparagales</taxon>
        <taxon>Asparagaceae</taxon>
        <taxon>Asparagoideae</taxon>
        <taxon>Asparagus</taxon>
    </lineage>
</organism>
<feature type="signal peptide" evidence="7">
    <location>
        <begin position="1"/>
        <end position="26"/>
    </location>
</feature>
<gene>
    <name evidence="9" type="ORF">A4U43_C10F17640</name>
</gene>
<dbReference type="InterPro" id="IPR050432">
    <property type="entry name" value="FAD-linked_Oxidoreductases_BP"/>
</dbReference>
<feature type="chain" id="PRO_5024321794" description="Cytokinin dehydrogenase 1 FAD/cytokinin binding domain-containing protein" evidence="7">
    <location>
        <begin position="27"/>
        <end position="492"/>
    </location>
</feature>
<dbReference type="Proteomes" id="UP000243459">
    <property type="component" value="Chromosome 10"/>
</dbReference>
<dbReference type="GO" id="GO:0009690">
    <property type="term" value="P:cytokinin metabolic process"/>
    <property type="evidence" value="ECO:0007669"/>
    <property type="project" value="InterPro"/>
</dbReference>
<dbReference type="GO" id="GO:0050660">
    <property type="term" value="F:flavin adenine dinucleotide binding"/>
    <property type="evidence" value="ECO:0007669"/>
    <property type="project" value="InterPro"/>
</dbReference>
<evidence type="ECO:0000256" key="7">
    <source>
        <dbReference type="SAM" id="SignalP"/>
    </source>
</evidence>
<dbReference type="PANTHER" id="PTHR13878">
    <property type="entry name" value="GULONOLACTONE OXIDASE"/>
    <property type="match status" value="1"/>
</dbReference>
<keyword evidence="10" id="KW-1185">Reference proteome</keyword>